<dbReference type="Proteomes" id="UP000326678">
    <property type="component" value="Chromosome pGXM01"/>
</dbReference>
<organism evidence="1 2">
    <name type="scientific">Nostoc sphaeroides CCNUC1</name>
    <dbReference type="NCBI Taxonomy" id="2653204"/>
    <lineage>
        <taxon>Bacteria</taxon>
        <taxon>Bacillati</taxon>
        <taxon>Cyanobacteriota</taxon>
        <taxon>Cyanophyceae</taxon>
        <taxon>Nostocales</taxon>
        <taxon>Nostocaceae</taxon>
        <taxon>Nostoc</taxon>
    </lineage>
</organism>
<gene>
    <name evidence="1" type="ORF">GXM_09742</name>
</gene>
<dbReference type="RefSeq" id="WP_152592526.1">
    <property type="nucleotide sequence ID" value="NZ_CP045228.1"/>
</dbReference>
<protein>
    <recommendedName>
        <fullName evidence="3">Helix-turn-helix domain-containing protein</fullName>
    </recommendedName>
</protein>
<evidence type="ECO:0008006" key="3">
    <source>
        <dbReference type="Google" id="ProtNLM"/>
    </source>
</evidence>
<sequence>MKKKWTPQELEILEEMSEAYTPKQIAYRLRRRGYHRTTLAVHKKLYALGYSARPTLDNYSCNQIAQALSLNPCTVAKWVKRGWLKAIRRSATNYLVKSRDLKRFFNNPPHSIKKRILRIDPQIIRYLVG</sequence>
<name>A0A5P8WHI9_9NOSO</name>
<dbReference type="KEGG" id="nsh:GXM_09742"/>
<reference evidence="1 2" key="1">
    <citation type="submission" date="2019-10" db="EMBL/GenBank/DDBJ databases">
        <title>Genomic and transcriptomic insights into the perfect genentic adaptation of a filamentous nitrogen-fixing cyanobacterium to rice fields.</title>
        <authorList>
            <person name="Chen Z."/>
        </authorList>
    </citation>
    <scope>NUCLEOTIDE SEQUENCE [LARGE SCALE GENOMIC DNA]</scope>
    <source>
        <strain evidence="1">CCNUC1</strain>
    </source>
</reference>
<evidence type="ECO:0000313" key="2">
    <source>
        <dbReference type="Proteomes" id="UP000326678"/>
    </source>
</evidence>
<proteinExistence type="predicted"/>
<dbReference type="EMBL" id="CP045228">
    <property type="protein sequence ID" value="QFS52248.1"/>
    <property type="molecule type" value="Genomic_DNA"/>
</dbReference>
<keyword evidence="2" id="KW-1185">Reference proteome</keyword>
<accession>A0A5P8WHI9</accession>
<evidence type="ECO:0000313" key="1">
    <source>
        <dbReference type="EMBL" id="QFS52248.1"/>
    </source>
</evidence>
<dbReference type="AlphaFoldDB" id="A0A5P8WHI9"/>